<dbReference type="Pfam" id="PF07715">
    <property type="entry name" value="Plug"/>
    <property type="match status" value="1"/>
</dbReference>
<dbReference type="SUPFAM" id="SSF56935">
    <property type="entry name" value="Porins"/>
    <property type="match status" value="1"/>
</dbReference>
<evidence type="ECO:0000256" key="10">
    <source>
        <dbReference type="SAM" id="SignalP"/>
    </source>
</evidence>
<evidence type="ECO:0000259" key="12">
    <source>
        <dbReference type="Pfam" id="PF07715"/>
    </source>
</evidence>
<dbReference type="Gene3D" id="2.170.130.10">
    <property type="entry name" value="TonB-dependent receptor, plug domain"/>
    <property type="match status" value="1"/>
</dbReference>
<keyword evidence="6 8" id="KW-0472">Membrane</keyword>
<evidence type="ECO:0000313" key="14">
    <source>
        <dbReference type="Proteomes" id="UP000286246"/>
    </source>
</evidence>
<dbReference type="InterPro" id="IPR023997">
    <property type="entry name" value="TonB-dep_OMP_SusC/RagA_CS"/>
</dbReference>
<dbReference type="NCBIfam" id="TIGR04057">
    <property type="entry name" value="SusC_RagA_signa"/>
    <property type="match status" value="1"/>
</dbReference>
<keyword evidence="5 9" id="KW-0798">TonB box</keyword>
<evidence type="ECO:0000256" key="2">
    <source>
        <dbReference type="ARBA" id="ARBA00022448"/>
    </source>
</evidence>
<dbReference type="EMBL" id="RAPY01000002">
    <property type="protein sequence ID" value="RKE52606.1"/>
    <property type="molecule type" value="Genomic_DNA"/>
</dbReference>
<name>A0A420B742_SPHD1</name>
<dbReference type="OrthoDB" id="9768177at2"/>
<proteinExistence type="inferred from homology"/>
<evidence type="ECO:0000256" key="3">
    <source>
        <dbReference type="ARBA" id="ARBA00022452"/>
    </source>
</evidence>
<dbReference type="RefSeq" id="WP_120259629.1">
    <property type="nucleotide sequence ID" value="NZ_RAPY01000002.1"/>
</dbReference>
<evidence type="ECO:0000259" key="11">
    <source>
        <dbReference type="Pfam" id="PF00593"/>
    </source>
</evidence>
<evidence type="ECO:0000256" key="4">
    <source>
        <dbReference type="ARBA" id="ARBA00022692"/>
    </source>
</evidence>
<comment type="caution">
    <text evidence="13">The sequence shown here is derived from an EMBL/GenBank/DDBJ whole genome shotgun (WGS) entry which is preliminary data.</text>
</comment>
<evidence type="ECO:0000313" key="13">
    <source>
        <dbReference type="EMBL" id="RKE52606.1"/>
    </source>
</evidence>
<keyword evidence="4 8" id="KW-0812">Transmembrane</keyword>
<evidence type="ECO:0000256" key="1">
    <source>
        <dbReference type="ARBA" id="ARBA00004571"/>
    </source>
</evidence>
<dbReference type="Proteomes" id="UP000286246">
    <property type="component" value="Unassembled WGS sequence"/>
</dbReference>
<comment type="similarity">
    <text evidence="8 9">Belongs to the TonB-dependent receptor family.</text>
</comment>
<dbReference type="NCBIfam" id="TIGR04056">
    <property type="entry name" value="OMP_RagA_SusC"/>
    <property type="match status" value="1"/>
</dbReference>
<dbReference type="Pfam" id="PF13715">
    <property type="entry name" value="CarbopepD_reg_2"/>
    <property type="match status" value="1"/>
</dbReference>
<dbReference type="InterPro" id="IPR036942">
    <property type="entry name" value="Beta-barrel_TonB_sf"/>
</dbReference>
<feature type="signal peptide" evidence="10">
    <location>
        <begin position="1"/>
        <end position="21"/>
    </location>
</feature>
<evidence type="ECO:0000256" key="8">
    <source>
        <dbReference type="PROSITE-ProRule" id="PRU01360"/>
    </source>
</evidence>
<evidence type="ECO:0000256" key="6">
    <source>
        <dbReference type="ARBA" id="ARBA00023136"/>
    </source>
</evidence>
<comment type="subcellular location">
    <subcellularLocation>
        <location evidence="1 8">Cell outer membrane</location>
        <topology evidence="1 8">Multi-pass membrane protein</topology>
    </subcellularLocation>
</comment>
<dbReference type="InterPro" id="IPR012910">
    <property type="entry name" value="Plug_dom"/>
</dbReference>
<dbReference type="GO" id="GO:0009279">
    <property type="term" value="C:cell outer membrane"/>
    <property type="evidence" value="ECO:0007669"/>
    <property type="project" value="UniProtKB-SubCell"/>
</dbReference>
<keyword evidence="14" id="KW-1185">Reference proteome</keyword>
<dbReference type="InterPro" id="IPR000531">
    <property type="entry name" value="Beta-barrel_TonB"/>
</dbReference>
<feature type="domain" description="TonB-dependent receptor-like beta-barrel" evidence="11">
    <location>
        <begin position="433"/>
        <end position="927"/>
    </location>
</feature>
<protein>
    <submittedName>
        <fullName evidence="13">TonB-linked SusC/RagA family outer membrane protein</fullName>
    </submittedName>
</protein>
<dbReference type="InterPro" id="IPR037066">
    <property type="entry name" value="Plug_dom_sf"/>
</dbReference>
<feature type="chain" id="PRO_5019536895" evidence="10">
    <location>
        <begin position="22"/>
        <end position="1056"/>
    </location>
</feature>
<gene>
    <name evidence="13" type="ORF">DFQ12_2848</name>
</gene>
<organism evidence="13 14">
    <name type="scientific">Sphingobacterium detergens</name>
    <dbReference type="NCBI Taxonomy" id="1145106"/>
    <lineage>
        <taxon>Bacteria</taxon>
        <taxon>Pseudomonadati</taxon>
        <taxon>Bacteroidota</taxon>
        <taxon>Sphingobacteriia</taxon>
        <taxon>Sphingobacteriales</taxon>
        <taxon>Sphingobacteriaceae</taxon>
        <taxon>Sphingobacterium</taxon>
    </lineage>
</organism>
<dbReference type="AlphaFoldDB" id="A0A420B742"/>
<sequence length="1056" mass="115514">MKHKLLSLFVGSMILTSVAFAQERKVSGHVTGVDGKPLAGVTIAVQGSNVATQTDANGNYSISVPNGKVLVFRSIGYSDKTLIVKEGQSAFNISLSNDDHALDEVVVTAVGISRKSKSLGYATTNINNEEITRTSPVSMFDGLQGKIAGATITSQSGAPGASTKVILRGYSSIGGNNQPLYVIDGVPVNNTSLGSAGSTRSADYGNQANDINPDDIESINILKGAGATSLYGSRAANGVIVITTKKGKAGKIKVDLGTSATYSSILMLPKLQNTFGQGWSGVFSYIENGSWGPKFDGIDRLWGNVVNNQQQVKPYVGLKNNIRDFYTTGSEYNTNVAVSGGTEASTFYLSYGNISSDGIVPTDADSYGRNSVSLRGSTVYNKFKASASLNYVNRHQKFVATGQGSNTGATMFQELIQIPRDMSIIDFKDYKYIFNNLDNYFTPYAQNPYFVLNENGNNYNSDRFYGNTELNYEFTDWLSATARVGADLTNVRIKDWQAISRPDPTSPNSSRQADVGGVTEDSNYLGEINGDFLLNFKKNILEDLTFDGLLGYNFNQRETRLHNSSVAGLTIPNFYYLSNSSNAPVTTVNITKRRLMGAYAQANFGYRNYLFLTLNARKDWSSTLPIGKNTFFYPAANLSFVLSDLTDLKPYGVSFAKFRTSIGRTGNDANVYLLQSVLTPGNVAMGFGNVIFPIGGVTAFELGNTIGNNNLEPELTTEYEFGTELKFLNNRLGVDFTFYNKETDGQILSIPIAATSGYTFQVANFGLVRNRGYELTLSGTPVKTDKFSWDMTYTFAQNRNKVLELPDGLEQVSIFSGYDVDFVAIKGRPLGVFKGPTEKTDPNGNIIVNPDNGLPLQADEKVEYGTSQRDYTMGLVNTFKYKDWAFGFSFDFRKGGQFWSYTSQLNYFVGNAQRTTYNDRNTYIIPGSVNEIKDGDKVVGYQENTTPIAYGDIANYWSNGQNTQSVSRNSVLDKTSLRLRDVTLSYNLPKSVAAKIKADRVSLGVYGRNLFLWLPKSNTVIDPDASTYNNDLRGELGEFGAGPTTRSYGASLKVSF</sequence>
<dbReference type="InterPro" id="IPR008969">
    <property type="entry name" value="CarboxyPept-like_regulatory"/>
</dbReference>
<keyword evidence="10" id="KW-0732">Signal</keyword>
<dbReference type="InterPro" id="IPR023996">
    <property type="entry name" value="TonB-dep_OMP_SusC/RagA"/>
</dbReference>
<accession>A0A420B742</accession>
<keyword evidence="3 8" id="KW-1134">Transmembrane beta strand</keyword>
<dbReference type="SUPFAM" id="SSF49464">
    <property type="entry name" value="Carboxypeptidase regulatory domain-like"/>
    <property type="match status" value="1"/>
</dbReference>
<keyword evidence="2 8" id="KW-0813">Transport</keyword>
<dbReference type="Pfam" id="PF00593">
    <property type="entry name" value="TonB_dep_Rec_b-barrel"/>
    <property type="match status" value="1"/>
</dbReference>
<dbReference type="Gene3D" id="2.60.40.1120">
    <property type="entry name" value="Carboxypeptidase-like, regulatory domain"/>
    <property type="match status" value="1"/>
</dbReference>
<evidence type="ECO:0000256" key="9">
    <source>
        <dbReference type="RuleBase" id="RU003357"/>
    </source>
</evidence>
<evidence type="ECO:0000256" key="5">
    <source>
        <dbReference type="ARBA" id="ARBA00023077"/>
    </source>
</evidence>
<evidence type="ECO:0000256" key="7">
    <source>
        <dbReference type="ARBA" id="ARBA00023237"/>
    </source>
</evidence>
<dbReference type="PROSITE" id="PS52016">
    <property type="entry name" value="TONB_DEPENDENT_REC_3"/>
    <property type="match status" value="1"/>
</dbReference>
<dbReference type="InterPro" id="IPR039426">
    <property type="entry name" value="TonB-dep_rcpt-like"/>
</dbReference>
<feature type="domain" description="TonB-dependent receptor plug" evidence="12">
    <location>
        <begin position="118"/>
        <end position="239"/>
    </location>
</feature>
<keyword evidence="7 8" id="KW-0998">Cell outer membrane</keyword>
<reference evidence="13 14" key="1">
    <citation type="submission" date="2018-09" db="EMBL/GenBank/DDBJ databases">
        <title>Genomic Encyclopedia of Type Strains, Phase III (KMG-III): the genomes of soil and plant-associated and newly described type strains.</title>
        <authorList>
            <person name="Whitman W."/>
        </authorList>
    </citation>
    <scope>NUCLEOTIDE SEQUENCE [LARGE SCALE GENOMIC DNA]</scope>
    <source>
        <strain evidence="13 14">CECT 7938</strain>
    </source>
</reference>
<dbReference type="Gene3D" id="2.40.170.20">
    <property type="entry name" value="TonB-dependent receptor, beta-barrel domain"/>
    <property type="match status" value="1"/>
</dbReference>